<proteinExistence type="predicted"/>
<protein>
    <submittedName>
        <fullName evidence="1">Uncharacterized protein</fullName>
    </submittedName>
</protein>
<accession>A0ABW1Z7T5</accession>
<reference evidence="2" key="1">
    <citation type="journal article" date="2019" name="Int. J. Syst. Evol. Microbiol.">
        <title>The Global Catalogue of Microorganisms (GCM) 10K type strain sequencing project: providing services to taxonomists for standard genome sequencing and annotation.</title>
        <authorList>
            <consortium name="The Broad Institute Genomics Platform"/>
            <consortium name="The Broad Institute Genome Sequencing Center for Infectious Disease"/>
            <person name="Wu L."/>
            <person name="Ma J."/>
        </authorList>
    </citation>
    <scope>NUCLEOTIDE SEQUENCE [LARGE SCALE GENOMIC DNA]</scope>
    <source>
        <strain evidence="2">CGMCC 1.16026</strain>
    </source>
</reference>
<name>A0ABW1Z7T5_9BACT</name>
<gene>
    <name evidence="1" type="ORF">ACFQBQ_07605</name>
</gene>
<evidence type="ECO:0000313" key="2">
    <source>
        <dbReference type="Proteomes" id="UP001596391"/>
    </source>
</evidence>
<dbReference type="RefSeq" id="WP_263371821.1">
    <property type="nucleotide sequence ID" value="NZ_JAGSYD010000003.1"/>
</dbReference>
<dbReference type="EMBL" id="JBHSWI010000001">
    <property type="protein sequence ID" value="MFC6645452.1"/>
    <property type="molecule type" value="Genomic_DNA"/>
</dbReference>
<evidence type="ECO:0000313" key="1">
    <source>
        <dbReference type="EMBL" id="MFC6645452.1"/>
    </source>
</evidence>
<organism evidence="1 2">
    <name type="scientific">Granulicella cerasi</name>
    <dbReference type="NCBI Taxonomy" id="741063"/>
    <lineage>
        <taxon>Bacteria</taxon>
        <taxon>Pseudomonadati</taxon>
        <taxon>Acidobacteriota</taxon>
        <taxon>Terriglobia</taxon>
        <taxon>Terriglobales</taxon>
        <taxon>Acidobacteriaceae</taxon>
        <taxon>Granulicella</taxon>
    </lineage>
</organism>
<keyword evidence="2" id="KW-1185">Reference proteome</keyword>
<comment type="caution">
    <text evidence="1">The sequence shown here is derived from an EMBL/GenBank/DDBJ whole genome shotgun (WGS) entry which is preliminary data.</text>
</comment>
<dbReference type="Proteomes" id="UP001596391">
    <property type="component" value="Unassembled WGS sequence"/>
</dbReference>
<sequence>MSHTHVALRNVTLKGKTVPKGSLLKLNTEDAAHLEKHGAAQPVDEVGVVVTTPSTLSVSDLIALAWNEHGVVLDVVNERTPSIAPVVPGVLKDVSLMTRDELFAEAKVYDAATHHQTGEEKLRVRVIAGREAAQKAAN</sequence>